<organism evidence="2 3">
    <name type="scientific">Liparis tanakae</name>
    <name type="common">Tanaka's snailfish</name>
    <dbReference type="NCBI Taxonomy" id="230148"/>
    <lineage>
        <taxon>Eukaryota</taxon>
        <taxon>Metazoa</taxon>
        <taxon>Chordata</taxon>
        <taxon>Craniata</taxon>
        <taxon>Vertebrata</taxon>
        <taxon>Euteleostomi</taxon>
        <taxon>Actinopterygii</taxon>
        <taxon>Neopterygii</taxon>
        <taxon>Teleostei</taxon>
        <taxon>Neoteleostei</taxon>
        <taxon>Acanthomorphata</taxon>
        <taxon>Eupercaria</taxon>
        <taxon>Perciformes</taxon>
        <taxon>Cottioidei</taxon>
        <taxon>Cottales</taxon>
        <taxon>Liparidae</taxon>
        <taxon>Liparis</taxon>
    </lineage>
</organism>
<dbReference type="EMBL" id="SRLO01001272">
    <property type="protein sequence ID" value="TNN39534.1"/>
    <property type="molecule type" value="Genomic_DNA"/>
</dbReference>
<name>A0A4Z2FFL6_9TELE</name>
<feature type="compositionally biased region" description="Basic residues" evidence="1">
    <location>
        <begin position="52"/>
        <end position="70"/>
    </location>
</feature>
<proteinExistence type="predicted"/>
<evidence type="ECO:0000313" key="2">
    <source>
        <dbReference type="EMBL" id="TNN39534.1"/>
    </source>
</evidence>
<accession>A0A4Z2FFL6</accession>
<protein>
    <submittedName>
        <fullName evidence="2">Uncharacterized protein</fullName>
    </submittedName>
</protein>
<feature type="compositionally biased region" description="Gly residues" evidence="1">
    <location>
        <begin position="94"/>
        <end position="104"/>
    </location>
</feature>
<keyword evidence="3" id="KW-1185">Reference proteome</keyword>
<evidence type="ECO:0000313" key="3">
    <source>
        <dbReference type="Proteomes" id="UP000314294"/>
    </source>
</evidence>
<reference evidence="2 3" key="1">
    <citation type="submission" date="2019-03" db="EMBL/GenBank/DDBJ databases">
        <title>First draft genome of Liparis tanakae, snailfish: a comprehensive survey of snailfish specific genes.</title>
        <authorList>
            <person name="Kim W."/>
            <person name="Song I."/>
            <person name="Jeong J.-H."/>
            <person name="Kim D."/>
            <person name="Kim S."/>
            <person name="Ryu S."/>
            <person name="Song J.Y."/>
            <person name="Lee S.K."/>
        </authorList>
    </citation>
    <scope>NUCLEOTIDE SEQUENCE [LARGE SCALE GENOMIC DNA]</scope>
    <source>
        <tissue evidence="2">Muscle</tissue>
    </source>
</reference>
<evidence type="ECO:0000256" key="1">
    <source>
        <dbReference type="SAM" id="MobiDB-lite"/>
    </source>
</evidence>
<dbReference type="Proteomes" id="UP000314294">
    <property type="component" value="Unassembled WGS sequence"/>
</dbReference>
<dbReference type="AlphaFoldDB" id="A0A4Z2FFL6"/>
<gene>
    <name evidence="2" type="ORF">EYF80_050310</name>
</gene>
<comment type="caution">
    <text evidence="2">The sequence shown here is derived from an EMBL/GenBank/DDBJ whole genome shotgun (WGS) entry which is preliminary data.</text>
</comment>
<feature type="region of interest" description="Disordered" evidence="1">
    <location>
        <begin position="52"/>
        <end position="104"/>
    </location>
</feature>
<sequence length="104" mass="11939">MCDITGVYLRDVRRHQSHIADRVPIQVWDNQNRQRAVQPRRLRLLPPDVTCRHQKKKERAGHLQTHHKREHPPVCLCTAVSRPPWDSRQQSHGGPSGGPSSGPH</sequence>